<name>A0A8B9K390_ASTMX</name>
<dbReference type="Proteomes" id="UP000694621">
    <property type="component" value="Unplaced"/>
</dbReference>
<dbReference type="InterPro" id="IPR056865">
    <property type="entry name" value="CCTL2_WNK"/>
</dbReference>
<dbReference type="Gene3D" id="3.10.20.90">
    <property type="entry name" value="Phosphatidylinositol 3-kinase Catalytic Subunit, Chain A, domain 1"/>
    <property type="match status" value="1"/>
</dbReference>
<dbReference type="Ensembl" id="ENSAMXT00005033612.1">
    <property type="protein sequence ID" value="ENSAMXP00005030712.1"/>
    <property type="gene ID" value="ENSAMXG00005015047.1"/>
</dbReference>
<accession>A0A8B9K390</accession>
<sequence length="151" mass="16770">MCVCKTLFSSLQLSDKVDRVVECQLQTHNDKMVTFKFDLDGDSPEDISTVMVHNEFILPSEREGFIHQMRDVIRRAESLMAKQSAGDQTNHTAARQPHLNSAAAISASQVNSELTHIQSFQASARPRPLVLKLSGVPIMLHDTKSCSSSFV</sequence>
<protein>
    <recommendedName>
        <fullName evidence="1">Serine/threonine-protein kinase WNK CCTL2 domain-containing protein</fullName>
    </recommendedName>
</protein>
<evidence type="ECO:0000313" key="3">
    <source>
        <dbReference type="Proteomes" id="UP000694621"/>
    </source>
</evidence>
<evidence type="ECO:0000259" key="1">
    <source>
        <dbReference type="Pfam" id="PF24889"/>
    </source>
</evidence>
<dbReference type="AlphaFoldDB" id="A0A8B9K390"/>
<dbReference type="Pfam" id="PF24889">
    <property type="entry name" value="CCTL2_WNK"/>
    <property type="match status" value="1"/>
</dbReference>
<proteinExistence type="predicted"/>
<evidence type="ECO:0000313" key="2">
    <source>
        <dbReference type="Ensembl" id="ENSAMXP00005030712.1"/>
    </source>
</evidence>
<dbReference type="InterPro" id="IPR050588">
    <property type="entry name" value="WNK_Ser-Thr_kinase"/>
</dbReference>
<reference evidence="2" key="1">
    <citation type="submission" date="2025-08" db="UniProtKB">
        <authorList>
            <consortium name="Ensembl"/>
        </authorList>
    </citation>
    <scope>IDENTIFICATION</scope>
</reference>
<dbReference type="PANTHER" id="PTHR13902">
    <property type="entry name" value="SERINE/THREONINE-PROTEIN KINASE WNK WITH NO LYSINE -RELATED"/>
    <property type="match status" value="1"/>
</dbReference>
<organism evidence="2 3">
    <name type="scientific">Astyanax mexicanus</name>
    <name type="common">Blind cave fish</name>
    <name type="synonym">Astyanax fasciatus mexicanus</name>
    <dbReference type="NCBI Taxonomy" id="7994"/>
    <lineage>
        <taxon>Eukaryota</taxon>
        <taxon>Metazoa</taxon>
        <taxon>Chordata</taxon>
        <taxon>Craniata</taxon>
        <taxon>Vertebrata</taxon>
        <taxon>Euteleostomi</taxon>
        <taxon>Actinopterygii</taxon>
        <taxon>Neopterygii</taxon>
        <taxon>Teleostei</taxon>
        <taxon>Ostariophysi</taxon>
        <taxon>Characiformes</taxon>
        <taxon>Characoidei</taxon>
        <taxon>Acestrorhamphidae</taxon>
        <taxon>Acestrorhamphinae</taxon>
        <taxon>Astyanax</taxon>
    </lineage>
</organism>
<feature type="domain" description="Serine/threonine-protein kinase WNK CCTL2" evidence="1">
    <location>
        <begin position="16"/>
        <end position="77"/>
    </location>
</feature>